<proteinExistence type="predicted"/>
<comment type="caution">
    <text evidence="1">The sequence shown here is derived from an EMBL/GenBank/DDBJ whole genome shotgun (WGS) entry which is preliminary data.</text>
</comment>
<name>A0A265N7V7_9BACI</name>
<sequence length="81" mass="9299">MKKLNAHEASLIKEIIDENNATFEMENQLYNVSMIKASMKKLPKEACTKKQQRFEQTKQNILNGESFSIDEVVEMMDCGAL</sequence>
<dbReference type="RefSeq" id="WP_094886330.1">
    <property type="nucleotide sequence ID" value="NZ_NPMS01000006.1"/>
</dbReference>
<evidence type="ECO:0000313" key="1">
    <source>
        <dbReference type="EMBL" id="OZU88073.1"/>
    </source>
</evidence>
<protein>
    <submittedName>
        <fullName evidence="1">Uncharacterized protein</fullName>
    </submittedName>
</protein>
<evidence type="ECO:0000313" key="2">
    <source>
        <dbReference type="Proteomes" id="UP000216498"/>
    </source>
</evidence>
<organism evidence="1 2">
    <name type="scientific">Virgibacillus indicus</name>
    <dbReference type="NCBI Taxonomy" id="2024554"/>
    <lineage>
        <taxon>Bacteria</taxon>
        <taxon>Bacillati</taxon>
        <taxon>Bacillota</taxon>
        <taxon>Bacilli</taxon>
        <taxon>Bacillales</taxon>
        <taxon>Bacillaceae</taxon>
        <taxon>Virgibacillus</taxon>
    </lineage>
</organism>
<dbReference type="OrthoDB" id="2706862at2"/>
<keyword evidence="2" id="KW-1185">Reference proteome</keyword>
<reference evidence="1 2" key="1">
    <citation type="submission" date="2017-08" db="EMBL/GenBank/DDBJ databases">
        <title>Virgibacillus indicus sp. nov. and Virgibacillus profoundi sp. nov, two moderately halophilic bacteria isolated from marine sediment by using the Microfluidic Streak Plate.</title>
        <authorList>
            <person name="Xu B."/>
            <person name="Hu B."/>
            <person name="Wang J."/>
            <person name="Zhu Y."/>
            <person name="Huang L."/>
            <person name="Du W."/>
            <person name="Huang Y."/>
        </authorList>
    </citation>
    <scope>NUCLEOTIDE SEQUENCE [LARGE SCALE GENOMIC DNA]</scope>
    <source>
        <strain evidence="1 2">IO3-P2-C2</strain>
    </source>
</reference>
<dbReference type="AlphaFoldDB" id="A0A265N7V7"/>
<gene>
    <name evidence="1" type="ORF">CIL03_13140</name>
</gene>
<dbReference type="Proteomes" id="UP000216498">
    <property type="component" value="Unassembled WGS sequence"/>
</dbReference>
<dbReference type="EMBL" id="NPMS01000006">
    <property type="protein sequence ID" value="OZU88073.1"/>
    <property type="molecule type" value="Genomic_DNA"/>
</dbReference>
<accession>A0A265N7V7</accession>